<dbReference type="Proteomes" id="UP000431533">
    <property type="component" value="Unassembled WGS sequence"/>
</dbReference>
<keyword evidence="2" id="KW-1185">Reference proteome</keyword>
<sequence length="186" mass="20407">MTTKLGLHSSYLSILHSQSFTWTFSHALLTSPTFHVINPRAHRAKGDTVSVRVRAAAVAGLGDEAILALLTKGFFGGWVFGIEGWVMRVCGGVAPACFQGMYPTATKTPTSPSPSLPGYSCVDYGFGSDSGSFAGAHRFAVVRQERDDEAGKEGEEEYVELKLECFRCNPLVNRESWAEWVPWLHY</sequence>
<accession>A0A8H8R3I6</accession>
<evidence type="ECO:0000313" key="1">
    <source>
        <dbReference type="EMBL" id="TVY27391.1"/>
    </source>
</evidence>
<gene>
    <name evidence="1" type="ORF">LHYA1_G004196</name>
</gene>
<dbReference type="OrthoDB" id="3557023at2759"/>
<evidence type="ECO:0000313" key="2">
    <source>
        <dbReference type="Proteomes" id="UP000431533"/>
    </source>
</evidence>
<protein>
    <submittedName>
        <fullName evidence="1">Uncharacterized protein</fullName>
    </submittedName>
</protein>
<organism evidence="1 2">
    <name type="scientific">Lachnellula hyalina</name>
    <dbReference type="NCBI Taxonomy" id="1316788"/>
    <lineage>
        <taxon>Eukaryota</taxon>
        <taxon>Fungi</taxon>
        <taxon>Dikarya</taxon>
        <taxon>Ascomycota</taxon>
        <taxon>Pezizomycotina</taxon>
        <taxon>Leotiomycetes</taxon>
        <taxon>Helotiales</taxon>
        <taxon>Lachnaceae</taxon>
        <taxon>Lachnellula</taxon>
    </lineage>
</organism>
<reference evidence="1 2" key="1">
    <citation type="submission" date="2018-05" db="EMBL/GenBank/DDBJ databases">
        <title>Genome sequencing and assembly of the regulated plant pathogen Lachnellula willkommii and related sister species for the development of diagnostic species identification markers.</title>
        <authorList>
            <person name="Giroux E."/>
            <person name="Bilodeau G."/>
        </authorList>
    </citation>
    <scope>NUCLEOTIDE SEQUENCE [LARGE SCALE GENOMIC DNA]</scope>
    <source>
        <strain evidence="1 2">CBS 185.66</strain>
    </source>
</reference>
<comment type="caution">
    <text evidence="1">The sequence shown here is derived from an EMBL/GenBank/DDBJ whole genome shotgun (WGS) entry which is preliminary data.</text>
</comment>
<name>A0A8H8R3I6_9HELO</name>
<proteinExistence type="predicted"/>
<dbReference type="AlphaFoldDB" id="A0A8H8R3I6"/>
<feature type="non-terminal residue" evidence="1">
    <location>
        <position position="1"/>
    </location>
</feature>
<dbReference type="RefSeq" id="XP_031006179.1">
    <property type="nucleotide sequence ID" value="XM_031149158.1"/>
</dbReference>
<dbReference type="EMBL" id="QGMH01000049">
    <property type="protein sequence ID" value="TVY27391.1"/>
    <property type="molecule type" value="Genomic_DNA"/>
</dbReference>
<dbReference type="GeneID" id="41984394"/>